<dbReference type="InterPro" id="IPR029055">
    <property type="entry name" value="Ntn_hydrolases_N"/>
</dbReference>
<dbReference type="PRINTS" id="PR01210">
    <property type="entry name" value="GGTRANSPTASE"/>
</dbReference>
<accession>A0A1I8BB03</accession>
<dbReference type="PANTHER" id="PTHR11686">
    <property type="entry name" value="GAMMA GLUTAMYL TRANSPEPTIDASE"/>
    <property type="match status" value="1"/>
</dbReference>
<dbReference type="PANTHER" id="PTHR11686:SF9">
    <property type="entry name" value="RE13973P"/>
    <property type="match status" value="1"/>
</dbReference>
<evidence type="ECO:0000256" key="1">
    <source>
        <dbReference type="PIRSR" id="PIRSR600101-1"/>
    </source>
</evidence>
<dbReference type="Proteomes" id="UP000095281">
    <property type="component" value="Unplaced"/>
</dbReference>
<dbReference type="InterPro" id="IPR043137">
    <property type="entry name" value="GGT_ssub_C"/>
</dbReference>
<dbReference type="Gene3D" id="3.60.20.40">
    <property type="match status" value="1"/>
</dbReference>
<feature type="binding site" evidence="2">
    <location>
        <begin position="148"/>
        <end position="150"/>
    </location>
    <ligand>
        <name>L-glutamate</name>
        <dbReference type="ChEBI" id="CHEBI:29985"/>
    </ligand>
</feature>
<feature type="active site" description="Nucleophile" evidence="1">
    <location>
        <position position="130"/>
    </location>
</feature>
<dbReference type="WBParaSite" id="MhA1_Contig174.frz3.gene26">
    <property type="protein sequence ID" value="MhA1_Contig174.frz3.gene26"/>
    <property type="gene ID" value="MhA1_Contig174.frz3.gene26"/>
</dbReference>
<dbReference type="GO" id="GO:0036374">
    <property type="term" value="F:glutathione hydrolase activity"/>
    <property type="evidence" value="ECO:0007669"/>
    <property type="project" value="InterPro"/>
</dbReference>
<proteinExistence type="predicted"/>
<protein>
    <submittedName>
        <fullName evidence="4">DUF3700 domain-containing protein</fullName>
    </submittedName>
</protein>
<evidence type="ECO:0000313" key="3">
    <source>
        <dbReference type="Proteomes" id="UP000095281"/>
    </source>
</evidence>
<dbReference type="AlphaFoldDB" id="A0A1I8BB03"/>
<evidence type="ECO:0000313" key="4">
    <source>
        <dbReference type="WBParaSite" id="MhA1_Contig174.frz3.gene26"/>
    </source>
</evidence>
<dbReference type="GO" id="GO:0005886">
    <property type="term" value="C:plasma membrane"/>
    <property type="evidence" value="ECO:0007669"/>
    <property type="project" value="TreeGrafter"/>
</dbReference>
<dbReference type="GO" id="GO:0006751">
    <property type="term" value="P:glutathione catabolic process"/>
    <property type="evidence" value="ECO:0007669"/>
    <property type="project" value="InterPro"/>
</dbReference>
<reference evidence="4" key="1">
    <citation type="submission" date="2016-11" db="UniProtKB">
        <authorList>
            <consortium name="WormBaseParasite"/>
        </authorList>
    </citation>
    <scope>IDENTIFICATION</scope>
</reference>
<dbReference type="InterPro" id="IPR000101">
    <property type="entry name" value="GGT_peptidase"/>
</dbReference>
<organism evidence="3 4">
    <name type="scientific">Meloidogyne hapla</name>
    <name type="common">Root-knot nematode worm</name>
    <dbReference type="NCBI Taxonomy" id="6305"/>
    <lineage>
        <taxon>Eukaryota</taxon>
        <taxon>Metazoa</taxon>
        <taxon>Ecdysozoa</taxon>
        <taxon>Nematoda</taxon>
        <taxon>Chromadorea</taxon>
        <taxon>Rhabditida</taxon>
        <taxon>Tylenchina</taxon>
        <taxon>Tylenchomorpha</taxon>
        <taxon>Tylenchoidea</taxon>
        <taxon>Meloidogynidae</taxon>
        <taxon>Meloidogyninae</taxon>
        <taxon>Meloidogyne</taxon>
    </lineage>
</organism>
<keyword evidence="3" id="KW-1185">Reference proteome</keyword>
<dbReference type="Pfam" id="PF01019">
    <property type="entry name" value="G_glu_transpept"/>
    <property type="match status" value="2"/>
</dbReference>
<sequence>MVELSNSQNPVELFYKGGIAQTLAAEIRDNGGFITVEDFEQYDSILHEAPLESELLSDELVMCGPPPPSSFAITQSIIGIMARFSFAKWISSLVPNEAQPLKYYSLDLTGHVPDHGEYSLFLLHDRNLGTSHVVAIDHEGNAVSATSSINQFSPNLTNAFGFAPSPENFILPKKRPMSSMSPTVTIKFILNIVPLT</sequence>
<feature type="binding site" evidence="2">
    <location>
        <begin position="178"/>
        <end position="179"/>
    </location>
    <ligand>
        <name>L-glutamate</name>
        <dbReference type="ChEBI" id="CHEBI:29985"/>
    </ligand>
</feature>
<evidence type="ECO:0000256" key="2">
    <source>
        <dbReference type="PIRSR" id="PIRSR600101-2"/>
    </source>
</evidence>
<dbReference type="SUPFAM" id="SSF56235">
    <property type="entry name" value="N-terminal nucleophile aminohydrolases (Ntn hydrolases)"/>
    <property type="match status" value="1"/>
</dbReference>
<name>A0A1I8BB03_MELHA</name>